<dbReference type="NCBIfam" id="TIGR01730">
    <property type="entry name" value="RND_mfp"/>
    <property type="match status" value="1"/>
</dbReference>
<name>A0A512L4Q1_9PROT</name>
<dbReference type="SUPFAM" id="SSF111369">
    <property type="entry name" value="HlyD-like secretion proteins"/>
    <property type="match status" value="1"/>
</dbReference>
<evidence type="ECO:0000259" key="3">
    <source>
        <dbReference type="Pfam" id="PF25917"/>
    </source>
</evidence>
<keyword evidence="6" id="KW-1185">Reference proteome</keyword>
<accession>A0A512L4Q1</accession>
<dbReference type="Pfam" id="PF25917">
    <property type="entry name" value="BSH_RND"/>
    <property type="match status" value="1"/>
</dbReference>
<dbReference type="PANTHER" id="PTHR30469">
    <property type="entry name" value="MULTIDRUG RESISTANCE PROTEIN MDTA"/>
    <property type="match status" value="1"/>
</dbReference>
<dbReference type="Gene3D" id="2.40.30.170">
    <property type="match status" value="1"/>
</dbReference>
<sequence>MRAIFITPLLLLALSACSRHTQPPEPLQPALVYTVTATGNGQAGVYSGAVHARREADLGFRVGGKVTARLVDLGSTVKPGQILGRLDPQDARFATTAARAQLAGAESEVANAASELARAQKLVEQKFLSQAALDTRINADKTARAKLAAMRAQLNISTNQSRYTALTADAAGVVTAVNFEAGQVVSAGQPVLRVAYAGDREVRVRVGEAQARQLKVGAPAPVQLWSAPGKTYTGVIREVAPAADENRTYLVKVTLKDADDAVKLGMSASTLFAGTANSASSIALPPGALFQHRQQPAVWVVNARHRLSAVPVEVVQYRSNAILVRGALPTGSQVIAAGAHMLLAGQKIQPVPYDGVSPVGAGSRL</sequence>
<evidence type="ECO:0000256" key="1">
    <source>
        <dbReference type="ARBA" id="ARBA00009477"/>
    </source>
</evidence>
<comment type="caution">
    <text evidence="5">The sequence shown here is derived from an EMBL/GenBank/DDBJ whole genome shotgun (WGS) entry which is preliminary data.</text>
</comment>
<dbReference type="Gene3D" id="2.40.420.20">
    <property type="match status" value="1"/>
</dbReference>
<dbReference type="Proteomes" id="UP000321337">
    <property type="component" value="Unassembled WGS sequence"/>
</dbReference>
<protein>
    <submittedName>
        <fullName evidence="5">RND transporter</fullName>
    </submittedName>
</protein>
<dbReference type="Gene3D" id="1.10.287.470">
    <property type="entry name" value="Helix hairpin bin"/>
    <property type="match status" value="1"/>
</dbReference>
<feature type="signal peptide" evidence="2">
    <location>
        <begin position="1"/>
        <end position="21"/>
    </location>
</feature>
<comment type="similarity">
    <text evidence="1">Belongs to the membrane fusion protein (MFP) (TC 8.A.1) family.</text>
</comment>
<dbReference type="PANTHER" id="PTHR30469:SF38">
    <property type="entry name" value="HLYD FAMILY SECRETION PROTEIN"/>
    <property type="match status" value="1"/>
</dbReference>
<evidence type="ECO:0000256" key="2">
    <source>
        <dbReference type="SAM" id="SignalP"/>
    </source>
</evidence>
<organism evidence="5 6">
    <name type="scientific">Sulfuriferula plumbiphila</name>
    <dbReference type="NCBI Taxonomy" id="171865"/>
    <lineage>
        <taxon>Bacteria</taxon>
        <taxon>Pseudomonadati</taxon>
        <taxon>Pseudomonadota</taxon>
        <taxon>Betaproteobacteria</taxon>
        <taxon>Nitrosomonadales</taxon>
        <taxon>Sulfuricellaceae</taxon>
        <taxon>Sulfuriferula</taxon>
    </lineage>
</organism>
<reference evidence="5 6" key="1">
    <citation type="submission" date="2019-07" db="EMBL/GenBank/DDBJ databases">
        <title>Whole genome shotgun sequence of Thiobacillus plumbophilus NBRC 107929.</title>
        <authorList>
            <person name="Hosoyama A."/>
            <person name="Uohara A."/>
            <person name="Ohji S."/>
            <person name="Ichikawa N."/>
        </authorList>
    </citation>
    <scope>NUCLEOTIDE SEQUENCE [LARGE SCALE GENOMIC DNA]</scope>
    <source>
        <strain evidence="5 6">NBRC 107929</strain>
    </source>
</reference>
<dbReference type="GO" id="GO:0015562">
    <property type="term" value="F:efflux transmembrane transporter activity"/>
    <property type="evidence" value="ECO:0007669"/>
    <property type="project" value="TreeGrafter"/>
</dbReference>
<dbReference type="GO" id="GO:1990281">
    <property type="term" value="C:efflux pump complex"/>
    <property type="evidence" value="ECO:0007669"/>
    <property type="project" value="TreeGrafter"/>
</dbReference>
<dbReference type="Gene3D" id="2.40.50.100">
    <property type="match status" value="1"/>
</dbReference>
<evidence type="ECO:0000313" key="5">
    <source>
        <dbReference type="EMBL" id="GEP29452.1"/>
    </source>
</evidence>
<feature type="domain" description="Multidrug resistance protein MdtA-like barrel-sandwich hybrid" evidence="3">
    <location>
        <begin position="54"/>
        <end position="190"/>
    </location>
</feature>
<dbReference type="InterPro" id="IPR006143">
    <property type="entry name" value="RND_pump_MFP"/>
</dbReference>
<dbReference type="InterPro" id="IPR058625">
    <property type="entry name" value="MdtA-like_BSH"/>
</dbReference>
<dbReference type="OrthoDB" id="9806939at2"/>
<dbReference type="Pfam" id="PF25954">
    <property type="entry name" value="Beta-barrel_RND_2"/>
    <property type="match status" value="1"/>
</dbReference>
<feature type="domain" description="CusB-like beta-barrel" evidence="4">
    <location>
        <begin position="202"/>
        <end position="274"/>
    </location>
</feature>
<dbReference type="InterPro" id="IPR058792">
    <property type="entry name" value="Beta-barrel_RND_2"/>
</dbReference>
<feature type="chain" id="PRO_5022161559" evidence="2">
    <location>
        <begin position="22"/>
        <end position="365"/>
    </location>
</feature>
<dbReference type="PROSITE" id="PS51257">
    <property type="entry name" value="PROKAR_LIPOPROTEIN"/>
    <property type="match status" value="1"/>
</dbReference>
<dbReference type="RefSeq" id="WP_147070614.1">
    <property type="nucleotide sequence ID" value="NZ_AP021884.1"/>
</dbReference>
<gene>
    <name evidence="5" type="primary">mdtA</name>
    <name evidence="5" type="ORF">TPL01_05900</name>
</gene>
<evidence type="ECO:0000259" key="4">
    <source>
        <dbReference type="Pfam" id="PF25954"/>
    </source>
</evidence>
<dbReference type="EMBL" id="BKAD01000005">
    <property type="protein sequence ID" value="GEP29452.1"/>
    <property type="molecule type" value="Genomic_DNA"/>
</dbReference>
<proteinExistence type="inferred from homology"/>
<dbReference type="AlphaFoldDB" id="A0A512L4Q1"/>
<evidence type="ECO:0000313" key="6">
    <source>
        <dbReference type="Proteomes" id="UP000321337"/>
    </source>
</evidence>
<keyword evidence="2" id="KW-0732">Signal</keyword>